<sequence length="150" mass="15821">MSSLAVLVDMVPWLRILGELANDMSTEYPVPEENVAQCNYLVGEVSAFVAQWEELTGRPYSVSPETILAAEAAAIAVTPPSDTLSEENCPSPAAEVSAHAGEPSSTLSKEECPTPAAEFSAPAGEPSSTVVKRHVDAANRKKASLARKSH</sequence>
<organism evidence="2 3">
    <name type="scientific">Cymbomonas tetramitiformis</name>
    <dbReference type="NCBI Taxonomy" id="36881"/>
    <lineage>
        <taxon>Eukaryota</taxon>
        <taxon>Viridiplantae</taxon>
        <taxon>Chlorophyta</taxon>
        <taxon>Pyramimonadophyceae</taxon>
        <taxon>Pyramimonadales</taxon>
        <taxon>Pyramimonadaceae</taxon>
        <taxon>Cymbomonas</taxon>
    </lineage>
</organism>
<reference evidence="2 3" key="1">
    <citation type="journal article" date="2015" name="Genome Biol. Evol.">
        <title>Comparative Genomics of a Bacterivorous Green Alga Reveals Evolutionary Causalities and Consequences of Phago-Mixotrophic Mode of Nutrition.</title>
        <authorList>
            <person name="Burns J.A."/>
            <person name="Paasch A."/>
            <person name="Narechania A."/>
            <person name="Kim E."/>
        </authorList>
    </citation>
    <scope>NUCLEOTIDE SEQUENCE [LARGE SCALE GENOMIC DNA]</scope>
    <source>
        <strain evidence="2 3">PLY_AMNH</strain>
    </source>
</reference>
<protein>
    <submittedName>
        <fullName evidence="2">Uncharacterized protein</fullName>
    </submittedName>
</protein>
<comment type="caution">
    <text evidence="2">The sequence shown here is derived from an EMBL/GenBank/DDBJ whole genome shotgun (WGS) entry which is preliminary data.</text>
</comment>
<proteinExistence type="predicted"/>
<feature type="region of interest" description="Disordered" evidence="1">
    <location>
        <begin position="79"/>
        <end position="131"/>
    </location>
</feature>
<evidence type="ECO:0000256" key="1">
    <source>
        <dbReference type="SAM" id="MobiDB-lite"/>
    </source>
</evidence>
<evidence type="ECO:0000313" key="3">
    <source>
        <dbReference type="Proteomes" id="UP001190700"/>
    </source>
</evidence>
<accession>A0AAE0G5L0</accession>
<dbReference type="AlphaFoldDB" id="A0AAE0G5L0"/>
<dbReference type="Proteomes" id="UP001190700">
    <property type="component" value="Unassembled WGS sequence"/>
</dbReference>
<gene>
    <name evidence="2" type="ORF">CYMTET_19986</name>
</gene>
<evidence type="ECO:0000313" key="2">
    <source>
        <dbReference type="EMBL" id="KAK3271680.1"/>
    </source>
</evidence>
<name>A0AAE0G5L0_9CHLO</name>
<keyword evidence="3" id="KW-1185">Reference proteome</keyword>
<dbReference type="EMBL" id="LGRX02009444">
    <property type="protein sequence ID" value="KAK3271680.1"/>
    <property type="molecule type" value="Genomic_DNA"/>
</dbReference>